<gene>
    <name evidence="1" type="ORF">GCM10007423_58200</name>
</gene>
<name>A0ABQ1Z7M4_9BACT</name>
<protein>
    <submittedName>
        <fullName evidence="1">Uncharacterized protein</fullName>
    </submittedName>
</protein>
<reference evidence="2" key="1">
    <citation type="journal article" date="2019" name="Int. J. Syst. Evol. Microbiol.">
        <title>The Global Catalogue of Microorganisms (GCM) 10K type strain sequencing project: providing services to taxonomists for standard genome sequencing and annotation.</title>
        <authorList>
            <consortium name="The Broad Institute Genomics Platform"/>
            <consortium name="The Broad Institute Genome Sequencing Center for Infectious Disease"/>
            <person name="Wu L."/>
            <person name="Ma J."/>
        </authorList>
    </citation>
    <scope>NUCLEOTIDE SEQUENCE [LARGE SCALE GENOMIC DNA]</scope>
    <source>
        <strain evidence="2">CGMCC 1.15288</strain>
    </source>
</reference>
<dbReference type="Proteomes" id="UP000600214">
    <property type="component" value="Unassembled WGS sequence"/>
</dbReference>
<comment type="caution">
    <text evidence="1">The sequence shown here is derived from an EMBL/GenBank/DDBJ whole genome shotgun (WGS) entry which is preliminary data.</text>
</comment>
<keyword evidence="2" id="KW-1185">Reference proteome</keyword>
<evidence type="ECO:0000313" key="2">
    <source>
        <dbReference type="Proteomes" id="UP000600214"/>
    </source>
</evidence>
<dbReference type="EMBL" id="BMIA01000006">
    <property type="protein sequence ID" value="GGH53093.1"/>
    <property type="molecule type" value="Genomic_DNA"/>
</dbReference>
<organism evidence="1 2">
    <name type="scientific">Dyadobacter endophyticus</name>
    <dbReference type="NCBI Taxonomy" id="1749036"/>
    <lineage>
        <taxon>Bacteria</taxon>
        <taxon>Pseudomonadati</taxon>
        <taxon>Bacteroidota</taxon>
        <taxon>Cytophagia</taxon>
        <taxon>Cytophagales</taxon>
        <taxon>Spirosomataceae</taxon>
        <taxon>Dyadobacter</taxon>
    </lineage>
</organism>
<sequence length="117" mass="13404">MAGKFVGEYCGSKKDSTGNITETWKITKQDLNHVSIVFFFTNTYPDGSVIRSKYDIYISNVTVSDDNNLDFNNVFVADQLEYSIIGKAKLVNNTLDYDITIKSEYNTSKMNNKVYRR</sequence>
<proteinExistence type="predicted"/>
<evidence type="ECO:0000313" key="1">
    <source>
        <dbReference type="EMBL" id="GGH53093.1"/>
    </source>
</evidence>
<accession>A0ABQ1Z7M4</accession>